<dbReference type="Pfam" id="PF13609">
    <property type="entry name" value="Porin_4"/>
    <property type="match status" value="1"/>
</dbReference>
<sequence>MKKLLLAVAVSSVAAGSANAATVYEKDGFTYKLNGDFQVQMRQAIGVDERAEVEYDDLELKNYVSYDLGNGLTGFGRVDFGFKKAAEDDQRGSNLEESYVGLKYGVASFSFGKQNFASDEFGIEEAYEVKTIDEDRFDATGTDGDDTVRIDVELDNVYIAASHEMKSADTGADDGIDGEYYDLFVSTKLVGLELAAAYQQARRYGKADSQDTYGVSASYDFGFMNLAADYSLTDDNNTDVETKQYNVAAVFPVASTTDVAVGMGNKDSDATGYEDVTEWYANVTYKFPQAKNVRVFAEVADSDLKKNNKEVDMGMLAGLRVKF</sequence>
<evidence type="ECO:0000256" key="2">
    <source>
        <dbReference type="ARBA" id="ARBA00022729"/>
    </source>
</evidence>
<comment type="subcellular location">
    <subcellularLocation>
        <location evidence="1">Cell outer membrane</location>
        <topology evidence="1">Multi-pass membrane protein</topology>
    </subcellularLocation>
</comment>
<name>A0A2S6GAT7_9GAMM</name>
<feature type="chain" id="PRO_5015585442" evidence="4">
    <location>
        <begin position="21"/>
        <end position="323"/>
    </location>
</feature>
<reference evidence="7 8" key="2">
    <citation type="submission" date="2018-02" db="EMBL/GenBank/DDBJ databases">
        <title>Subsurface microbial communities from deep shales in Ohio and West Virginia, USA.</title>
        <authorList>
            <person name="Wrighton K."/>
        </authorList>
    </citation>
    <scope>NUCLEOTIDE SEQUENCE [LARGE SCALE GENOMIC DNA]</scope>
    <source>
        <strain evidence="7 8">UTICA-S1B9</strain>
    </source>
</reference>
<dbReference type="RefSeq" id="WP_104414759.1">
    <property type="nucleotide sequence ID" value="NZ_PTIT01000001.1"/>
</dbReference>
<dbReference type="STRING" id="930118.SAMN05216429_102160"/>
<dbReference type="Gene3D" id="2.40.160.10">
    <property type="entry name" value="Porin"/>
    <property type="match status" value="1"/>
</dbReference>
<dbReference type="GO" id="GO:0015288">
    <property type="term" value="F:porin activity"/>
    <property type="evidence" value="ECO:0007669"/>
    <property type="project" value="InterPro"/>
</dbReference>
<dbReference type="InterPro" id="IPR050298">
    <property type="entry name" value="Gram-neg_bact_OMP"/>
</dbReference>
<gene>
    <name evidence="7" type="ORF">B0H24_1001200</name>
    <name evidence="6" type="ORF">BY455_101200</name>
</gene>
<dbReference type="InterPro" id="IPR033900">
    <property type="entry name" value="Gram_neg_porin_domain"/>
</dbReference>
<evidence type="ECO:0000259" key="5">
    <source>
        <dbReference type="Pfam" id="PF13609"/>
    </source>
</evidence>
<dbReference type="GO" id="GO:0009279">
    <property type="term" value="C:cell outer membrane"/>
    <property type="evidence" value="ECO:0007669"/>
    <property type="project" value="UniProtKB-SubCell"/>
</dbReference>
<evidence type="ECO:0000313" key="9">
    <source>
        <dbReference type="Proteomes" id="UP000239648"/>
    </source>
</evidence>
<comment type="caution">
    <text evidence="7">The sequence shown here is derived from an EMBL/GenBank/DDBJ whole genome shotgun (WGS) entry which is preliminary data.</text>
</comment>
<evidence type="ECO:0000313" key="8">
    <source>
        <dbReference type="Proteomes" id="UP000239446"/>
    </source>
</evidence>
<dbReference type="SUPFAM" id="SSF56935">
    <property type="entry name" value="Porins"/>
    <property type="match status" value="1"/>
</dbReference>
<evidence type="ECO:0000256" key="4">
    <source>
        <dbReference type="SAM" id="SignalP"/>
    </source>
</evidence>
<dbReference type="PANTHER" id="PTHR34501:SF2">
    <property type="entry name" value="OUTER MEMBRANE PORIN F-RELATED"/>
    <property type="match status" value="1"/>
</dbReference>
<dbReference type="PANTHER" id="PTHR34501">
    <property type="entry name" value="PROTEIN YDDL-RELATED"/>
    <property type="match status" value="1"/>
</dbReference>
<protein>
    <submittedName>
        <fullName evidence="6 7">Porin</fullName>
    </submittedName>
</protein>
<evidence type="ECO:0000313" key="7">
    <source>
        <dbReference type="EMBL" id="PPK56500.1"/>
    </source>
</evidence>
<reference evidence="6 9" key="1">
    <citation type="submission" date="2018-02" db="EMBL/GenBank/DDBJ databases">
        <title>Deep subsurface shale carbon reservoir microbial communities from Ohio and West Virginia, USA.</title>
        <authorList>
            <person name="Wrighton K."/>
        </authorList>
    </citation>
    <scope>NUCLEOTIDE SEQUENCE [LARGE SCALE GENOMIC DNA]</scope>
    <source>
        <strain evidence="6 9">UTICA-S1B6</strain>
    </source>
</reference>
<proteinExistence type="predicted"/>
<evidence type="ECO:0000313" key="6">
    <source>
        <dbReference type="EMBL" id="PPK53686.1"/>
    </source>
</evidence>
<accession>A0A2S6GAT7</accession>
<evidence type="ECO:0000256" key="1">
    <source>
        <dbReference type="ARBA" id="ARBA00004571"/>
    </source>
</evidence>
<evidence type="ECO:0000256" key="3">
    <source>
        <dbReference type="ARBA" id="ARBA00023136"/>
    </source>
</evidence>
<feature type="domain" description="Porin" evidence="5">
    <location>
        <begin position="7"/>
        <end position="306"/>
    </location>
</feature>
<keyword evidence="3" id="KW-0472">Membrane</keyword>
<dbReference type="Proteomes" id="UP000239446">
    <property type="component" value="Unassembled WGS sequence"/>
</dbReference>
<dbReference type="EMBL" id="PTIT01000001">
    <property type="protein sequence ID" value="PPK53686.1"/>
    <property type="molecule type" value="Genomic_DNA"/>
</dbReference>
<dbReference type="Proteomes" id="UP000239648">
    <property type="component" value="Unassembled WGS sequence"/>
</dbReference>
<keyword evidence="2 4" id="KW-0732">Signal</keyword>
<organism evidence="7 8">
    <name type="scientific">Marinobacter persicus</name>
    <dbReference type="NCBI Taxonomy" id="930118"/>
    <lineage>
        <taxon>Bacteria</taxon>
        <taxon>Pseudomonadati</taxon>
        <taxon>Pseudomonadota</taxon>
        <taxon>Gammaproteobacteria</taxon>
        <taxon>Pseudomonadales</taxon>
        <taxon>Marinobacteraceae</taxon>
        <taxon>Marinobacter</taxon>
    </lineage>
</organism>
<dbReference type="AlphaFoldDB" id="A0A2S6GAT7"/>
<feature type="signal peptide" evidence="4">
    <location>
        <begin position="1"/>
        <end position="20"/>
    </location>
</feature>
<dbReference type="EMBL" id="PTIU01000001">
    <property type="protein sequence ID" value="PPK56500.1"/>
    <property type="molecule type" value="Genomic_DNA"/>
</dbReference>
<dbReference type="InterPro" id="IPR023614">
    <property type="entry name" value="Porin_dom_sf"/>
</dbReference>
<dbReference type="OrthoDB" id="5622917at2"/>
<keyword evidence="9" id="KW-1185">Reference proteome</keyword>